<keyword evidence="3" id="KW-1185">Reference proteome</keyword>
<dbReference type="Proteomes" id="UP000184206">
    <property type="component" value="Unassembled WGS sequence"/>
</dbReference>
<dbReference type="InterPro" id="IPR051910">
    <property type="entry name" value="ComF/GntX_DNA_util-trans"/>
</dbReference>
<dbReference type="CDD" id="cd06223">
    <property type="entry name" value="PRTases_typeI"/>
    <property type="match status" value="1"/>
</dbReference>
<dbReference type="Gene3D" id="3.40.50.2020">
    <property type="match status" value="1"/>
</dbReference>
<organism evidence="2 3">
    <name type="scientific">Lacicoccus alkaliphilus DSM 16010</name>
    <dbReference type="NCBI Taxonomy" id="1123231"/>
    <lineage>
        <taxon>Bacteria</taxon>
        <taxon>Bacillati</taxon>
        <taxon>Bacillota</taxon>
        <taxon>Bacilli</taxon>
        <taxon>Bacillales</taxon>
        <taxon>Salinicoccaceae</taxon>
        <taxon>Lacicoccus</taxon>
    </lineage>
</organism>
<comment type="similarity">
    <text evidence="1">Belongs to the ComF/GntX family.</text>
</comment>
<accession>A0A1M7F8Y1</accession>
<dbReference type="PANTHER" id="PTHR47505:SF1">
    <property type="entry name" value="DNA UTILIZATION PROTEIN YHGH"/>
    <property type="match status" value="1"/>
</dbReference>
<dbReference type="RefSeq" id="WP_178138241.1">
    <property type="nucleotide sequence ID" value="NZ_FRCF01000004.1"/>
</dbReference>
<proteinExistence type="inferred from homology"/>
<dbReference type="STRING" id="1123231.SAMN02745189_01375"/>
<evidence type="ECO:0000313" key="2">
    <source>
        <dbReference type="EMBL" id="SHM00532.1"/>
    </source>
</evidence>
<dbReference type="InterPro" id="IPR029057">
    <property type="entry name" value="PRTase-like"/>
</dbReference>
<protein>
    <submittedName>
        <fullName evidence="2">Competence protein ComFC</fullName>
    </submittedName>
</protein>
<evidence type="ECO:0000256" key="1">
    <source>
        <dbReference type="ARBA" id="ARBA00008007"/>
    </source>
</evidence>
<dbReference type="SUPFAM" id="SSF53271">
    <property type="entry name" value="PRTase-like"/>
    <property type="match status" value="1"/>
</dbReference>
<name>A0A1M7F8Y1_9BACL</name>
<dbReference type="SUPFAM" id="SSF48695">
    <property type="entry name" value="Multiheme cytochromes"/>
    <property type="match status" value="1"/>
</dbReference>
<evidence type="ECO:0000313" key="3">
    <source>
        <dbReference type="Proteomes" id="UP000184206"/>
    </source>
</evidence>
<dbReference type="InterPro" id="IPR036280">
    <property type="entry name" value="Multihaem_cyt_sf"/>
</dbReference>
<dbReference type="EMBL" id="FRCF01000004">
    <property type="protein sequence ID" value="SHM00532.1"/>
    <property type="molecule type" value="Genomic_DNA"/>
</dbReference>
<gene>
    <name evidence="2" type="ORF">SAMN02745189_01375</name>
</gene>
<dbReference type="AlphaFoldDB" id="A0A1M7F8Y1"/>
<reference evidence="2 3" key="1">
    <citation type="submission" date="2016-11" db="EMBL/GenBank/DDBJ databases">
        <authorList>
            <person name="Jaros S."/>
            <person name="Januszkiewicz K."/>
            <person name="Wedrychowicz H."/>
        </authorList>
    </citation>
    <scope>NUCLEOTIDE SEQUENCE [LARGE SCALE GENOMIC DNA]</scope>
    <source>
        <strain evidence="2 3">DSM 16010</strain>
    </source>
</reference>
<dbReference type="InterPro" id="IPR000836">
    <property type="entry name" value="PRTase_dom"/>
</dbReference>
<dbReference type="PANTHER" id="PTHR47505">
    <property type="entry name" value="DNA UTILIZATION PROTEIN YHGH"/>
    <property type="match status" value="1"/>
</dbReference>
<sequence length="224" mass="26336">MRCLYCHGRADVEMNLLTLFAVPRSLCGECEIKIREWRRGKRCGRCHRLMDDREAECRDCLFISSRFRPVGKIMCMLDYNEEVKMLMHRYKFVRDVALAEVLSYFITFRQTEYDHVVPIPVSEQRFQRRGFNQVTEVLDRAGVVHSDMLETEKIKHQSELSKLERMNSSNPFTFNRAYEDVRLQGTRILVVDDIYTTGITVHHAAEVLLHHETEVVDVLTFSKA</sequence>